<dbReference type="EMBL" id="CABVHB010000041">
    <property type="protein sequence ID" value="VVN19094.1"/>
    <property type="molecule type" value="Genomic_DNA"/>
</dbReference>
<proteinExistence type="predicted"/>
<dbReference type="Proteomes" id="UP000344274">
    <property type="component" value="Unassembled WGS sequence"/>
</dbReference>
<evidence type="ECO:0000313" key="2">
    <source>
        <dbReference type="Proteomes" id="UP000344274"/>
    </source>
</evidence>
<dbReference type="AlphaFoldDB" id="A0A5E6VV41"/>
<accession>A0A5E6VV41</accession>
<reference evidence="1 2" key="1">
    <citation type="submission" date="2019-09" db="EMBL/GenBank/DDBJ databases">
        <authorList>
            <person name="Chandra G."/>
            <person name="Truman W A."/>
        </authorList>
    </citation>
    <scope>NUCLEOTIDE SEQUENCE [LARGE SCALE GENOMIC DNA]</scope>
    <source>
        <strain evidence="1">PS673</strain>
    </source>
</reference>
<sequence length="160" mass="17483">MFEQGVEQGRVGKQVGHAFTVGLAAVQGDQGRVGQQHLAVAVQRQYRVGHGGQQRVELQVSALSGQDVDHRHRLHATHAEQGITQFLEDLRAQRRGVDINIGRDHFHRIQVQIAPAEQGQDFLGDTDAVDEADVDTHGAVLGSAVRRVASMPWGGLMVKF</sequence>
<gene>
    <name evidence="1" type="ORF">PS673_04201</name>
</gene>
<organism evidence="1 2">
    <name type="scientific">Pseudomonas fluorescens</name>
    <dbReference type="NCBI Taxonomy" id="294"/>
    <lineage>
        <taxon>Bacteria</taxon>
        <taxon>Pseudomonadati</taxon>
        <taxon>Pseudomonadota</taxon>
        <taxon>Gammaproteobacteria</taxon>
        <taxon>Pseudomonadales</taxon>
        <taxon>Pseudomonadaceae</taxon>
        <taxon>Pseudomonas</taxon>
    </lineage>
</organism>
<name>A0A5E6VV41_PSEFL</name>
<evidence type="ECO:0000313" key="1">
    <source>
        <dbReference type="EMBL" id="VVN19094.1"/>
    </source>
</evidence>
<protein>
    <submittedName>
        <fullName evidence="1">Uncharacterized protein</fullName>
    </submittedName>
</protein>